<evidence type="ECO:0000313" key="2">
    <source>
        <dbReference type="EMBL" id="GEM51094.1"/>
    </source>
</evidence>
<protein>
    <recommendedName>
        <fullName evidence="4">DUF3667 domain-containing protein</fullName>
    </recommendedName>
</protein>
<feature type="transmembrane region" description="Helical" evidence="1">
    <location>
        <begin position="184"/>
        <end position="205"/>
    </location>
</feature>
<keyword evidence="1" id="KW-1133">Transmembrane helix</keyword>
<dbReference type="EMBL" id="BJXC01000004">
    <property type="protein sequence ID" value="GEM51094.1"/>
    <property type="molecule type" value="Genomic_DNA"/>
</dbReference>
<keyword evidence="1" id="KW-0472">Membrane</keyword>
<sequence>MNNNCQNCNEIITNNFCSNCGEPAKLKRINQQYAWQELLNLIGYENGFIFTVKELITRPGKTVQEYIHTNRKKITKPITFLILSSVIYTLVSQYFYTDIVSNKQMEAFYGDSTYYKILIWVNNNYGYANLLMLLPITLWTKILFRKYNYNFYETFVMVCLFMAEAMFFLAFTIVLNKFLGFPRIIYDSLTSFVMFLYISWMISIFYEKSIKNYIKAFLAYTFGFLTSQVMTLLFAILYDSLIKK</sequence>
<gene>
    <name evidence="2" type="ORF">EB1_08840</name>
</gene>
<dbReference type="OrthoDB" id="7446256at2"/>
<dbReference type="Proteomes" id="UP000321245">
    <property type="component" value="Unassembled WGS sequence"/>
</dbReference>
<evidence type="ECO:0000313" key="3">
    <source>
        <dbReference type="Proteomes" id="UP000321245"/>
    </source>
</evidence>
<feature type="transmembrane region" description="Helical" evidence="1">
    <location>
        <begin position="78"/>
        <end position="96"/>
    </location>
</feature>
<comment type="caution">
    <text evidence="2">The sequence shown here is derived from an EMBL/GenBank/DDBJ whole genome shotgun (WGS) entry which is preliminary data.</text>
</comment>
<keyword evidence="3" id="KW-1185">Reference proteome</keyword>
<keyword evidence="1" id="KW-0812">Transmembrane</keyword>
<dbReference type="InterPro" id="IPR022134">
    <property type="entry name" value="DUF3667"/>
</dbReference>
<proteinExistence type="predicted"/>
<evidence type="ECO:0008006" key="4">
    <source>
        <dbReference type="Google" id="ProtNLM"/>
    </source>
</evidence>
<feature type="transmembrane region" description="Helical" evidence="1">
    <location>
        <begin position="125"/>
        <end position="144"/>
    </location>
</feature>
<name>A0A511NE55_9FLAO</name>
<dbReference type="RefSeq" id="WP_019975111.1">
    <property type="nucleotide sequence ID" value="NZ_BJXC01000004.1"/>
</dbReference>
<dbReference type="STRING" id="1218108.GCA_000382425_01617"/>
<dbReference type="GeneID" id="84649801"/>
<feature type="transmembrane region" description="Helical" evidence="1">
    <location>
        <begin position="217"/>
        <end position="238"/>
    </location>
</feature>
<reference evidence="2 3" key="1">
    <citation type="submission" date="2019-07" db="EMBL/GenBank/DDBJ databases">
        <title>Whole genome shotgun sequence of Empedobacter brevis NBRC 14943.</title>
        <authorList>
            <person name="Hosoyama A."/>
            <person name="Uohara A."/>
            <person name="Ohji S."/>
            <person name="Ichikawa N."/>
        </authorList>
    </citation>
    <scope>NUCLEOTIDE SEQUENCE [LARGE SCALE GENOMIC DNA]</scope>
    <source>
        <strain evidence="2 3">NBRC 14943</strain>
    </source>
</reference>
<feature type="transmembrane region" description="Helical" evidence="1">
    <location>
        <begin position="156"/>
        <end position="178"/>
    </location>
</feature>
<accession>A0A511NE55</accession>
<evidence type="ECO:0000256" key="1">
    <source>
        <dbReference type="SAM" id="Phobius"/>
    </source>
</evidence>
<dbReference type="Pfam" id="PF12412">
    <property type="entry name" value="DUF3667"/>
    <property type="match status" value="1"/>
</dbReference>
<organism evidence="2 3">
    <name type="scientific">Empedobacter brevis NBRC 14943 = ATCC 43319</name>
    <dbReference type="NCBI Taxonomy" id="1218108"/>
    <lineage>
        <taxon>Bacteria</taxon>
        <taxon>Pseudomonadati</taxon>
        <taxon>Bacteroidota</taxon>
        <taxon>Flavobacteriia</taxon>
        <taxon>Flavobacteriales</taxon>
        <taxon>Weeksellaceae</taxon>
        <taxon>Empedobacter</taxon>
    </lineage>
</organism>
<dbReference type="AlphaFoldDB" id="A0A511NE55"/>